<feature type="domain" description="4Fe-4S ferredoxin-type" evidence="1">
    <location>
        <begin position="346"/>
        <end position="374"/>
    </location>
</feature>
<dbReference type="InterPro" id="IPR009051">
    <property type="entry name" value="Helical_ferredxn"/>
</dbReference>
<evidence type="ECO:0000313" key="2">
    <source>
        <dbReference type="EMBL" id="QOW60200.1"/>
    </source>
</evidence>
<accession>A0A7S7AVH1</accession>
<dbReference type="Pfam" id="PF10531">
    <property type="entry name" value="SLBB"/>
    <property type="match status" value="1"/>
</dbReference>
<organism evidence="2 3">
    <name type="scientific">Treponema pedis</name>
    <dbReference type="NCBI Taxonomy" id="409322"/>
    <lineage>
        <taxon>Bacteria</taxon>
        <taxon>Pseudomonadati</taxon>
        <taxon>Spirochaetota</taxon>
        <taxon>Spirochaetia</taxon>
        <taxon>Spirochaetales</taxon>
        <taxon>Treponemataceae</taxon>
        <taxon>Treponema</taxon>
    </lineage>
</organism>
<reference evidence="2 3" key="1">
    <citation type="submission" date="2020-09" db="EMBL/GenBank/DDBJ databases">
        <title>Characterization of Treponema spp. from bovine digital dermatitis in Korea.</title>
        <authorList>
            <person name="Espiritu H.M."/>
            <person name="Cho Y.I."/>
            <person name="Mamuad L."/>
        </authorList>
    </citation>
    <scope>NUCLEOTIDE SEQUENCE [LARGE SCALE GENOMIC DNA]</scope>
    <source>
        <strain evidence="2 3">KS1</strain>
    </source>
</reference>
<dbReference type="RefSeq" id="WP_194075795.1">
    <property type="nucleotide sequence ID" value="NZ_CP061839.1"/>
</dbReference>
<dbReference type="InterPro" id="IPR017896">
    <property type="entry name" value="4Fe4S_Fe-S-bd"/>
</dbReference>
<dbReference type="Gene3D" id="1.10.1060.10">
    <property type="entry name" value="Alpha-helical ferredoxin"/>
    <property type="match status" value="1"/>
</dbReference>
<sequence>MTDFLTFRRGKELLEYPHSSTVLEGNAFLPQIAFIPISYGGKKVPEPLVLRGEFVREGQMIARGSGIGAVNAYSSIPGIVYDFVGFDLPDGRTIHSIAVKLEGSFDILGKPAANYSWKNSASSELLHAIDFAGVLNTASTTGEALAYQLRSAIKSGGKSVCINLFDKDPSCGLDAILFDTFYNEVAEGIGIAAKILNASTVVCIHKFGKNDKAKLEKISEACGNSAVEFIKASPCYPFIRNYIPKKNADSLWLDISTALQTYEAVRTNNPITASYVLISGKAVNEPKVLKARIGTPIGNLIEECGGFKSNPEHIILNGLMCGFSIDNLDIPVTKNLKSIHICGKETVKHYSPSECINCGLCFNSCPLYLEPKKIVKAIESGNLNDEIIKQISLCKKCSCCSSCCPARIPLSAIIAETREQLKRERNIK</sequence>
<dbReference type="SUPFAM" id="SSF46548">
    <property type="entry name" value="alpha-helical ferredoxin"/>
    <property type="match status" value="1"/>
</dbReference>
<protein>
    <submittedName>
        <fullName evidence="2">SLBB domain-containing protein</fullName>
    </submittedName>
</protein>
<dbReference type="EMBL" id="CP061839">
    <property type="protein sequence ID" value="QOW60200.1"/>
    <property type="molecule type" value="Genomic_DNA"/>
</dbReference>
<gene>
    <name evidence="2" type="ORF">IFE08_10205</name>
</gene>
<name>A0A7S7AVH1_9SPIR</name>
<dbReference type="GO" id="GO:0051539">
    <property type="term" value="F:4 iron, 4 sulfur cluster binding"/>
    <property type="evidence" value="ECO:0007669"/>
    <property type="project" value="InterPro"/>
</dbReference>
<dbReference type="PANTHER" id="PTHR43034">
    <property type="entry name" value="ION-TRANSLOCATING OXIDOREDUCTASE COMPLEX SUBUNIT C"/>
    <property type="match status" value="1"/>
</dbReference>
<dbReference type="InterPro" id="IPR019554">
    <property type="entry name" value="Soluble_ligand-bd"/>
</dbReference>
<dbReference type="AlphaFoldDB" id="A0A7S7AVH1"/>
<dbReference type="PANTHER" id="PTHR43034:SF2">
    <property type="entry name" value="ION-TRANSLOCATING OXIDOREDUCTASE COMPLEX SUBUNIT C"/>
    <property type="match status" value="1"/>
</dbReference>
<dbReference type="Pfam" id="PF13183">
    <property type="entry name" value="Fer4_8"/>
    <property type="match status" value="1"/>
</dbReference>
<evidence type="ECO:0000259" key="1">
    <source>
        <dbReference type="PROSITE" id="PS51379"/>
    </source>
</evidence>
<dbReference type="GO" id="GO:0016020">
    <property type="term" value="C:membrane"/>
    <property type="evidence" value="ECO:0007669"/>
    <property type="project" value="InterPro"/>
</dbReference>
<dbReference type="InterPro" id="IPR010208">
    <property type="entry name" value="Ion_transpt_RnfC/RsxC"/>
</dbReference>
<evidence type="ECO:0000313" key="3">
    <source>
        <dbReference type="Proteomes" id="UP000593915"/>
    </source>
</evidence>
<dbReference type="PROSITE" id="PS51379">
    <property type="entry name" value="4FE4S_FER_2"/>
    <property type="match status" value="1"/>
</dbReference>
<proteinExistence type="predicted"/>
<dbReference type="Proteomes" id="UP000593915">
    <property type="component" value="Chromosome"/>
</dbReference>
<dbReference type="GO" id="GO:0009055">
    <property type="term" value="F:electron transfer activity"/>
    <property type="evidence" value="ECO:0007669"/>
    <property type="project" value="InterPro"/>
</dbReference>